<proteinExistence type="predicted"/>
<keyword evidence="2" id="KW-0238">DNA-binding</keyword>
<name>A0A1C5KDJ3_9ACTN</name>
<dbReference type="InterPro" id="IPR004401">
    <property type="entry name" value="YbaB/EbfC"/>
</dbReference>
<dbReference type="Pfam" id="PF02575">
    <property type="entry name" value="YbaB_DNA_bd"/>
    <property type="match status" value="1"/>
</dbReference>
<evidence type="ECO:0000313" key="2">
    <source>
        <dbReference type="EMBL" id="SCG80727.1"/>
    </source>
</evidence>
<feature type="region of interest" description="Disordered" evidence="1">
    <location>
        <begin position="114"/>
        <end position="133"/>
    </location>
</feature>
<dbReference type="RefSeq" id="WP_088997326.1">
    <property type="nucleotide sequence ID" value="NZ_LT607750.1"/>
</dbReference>
<evidence type="ECO:0000256" key="1">
    <source>
        <dbReference type="SAM" id="MobiDB-lite"/>
    </source>
</evidence>
<accession>A0A1C5KDJ3</accession>
<dbReference type="InterPro" id="IPR036894">
    <property type="entry name" value="YbaB-like_sf"/>
</dbReference>
<dbReference type="AlphaFoldDB" id="A0A1C5KDJ3"/>
<dbReference type="Proteomes" id="UP000198217">
    <property type="component" value="Chromosome I"/>
</dbReference>
<gene>
    <name evidence="2" type="ORF">GA0070609_6608</name>
</gene>
<dbReference type="Gene3D" id="3.30.1310.10">
    <property type="entry name" value="Nucleoid-associated protein YbaB-like domain"/>
    <property type="match status" value="1"/>
</dbReference>
<reference evidence="2 3" key="1">
    <citation type="submission" date="2016-06" db="EMBL/GenBank/DDBJ databases">
        <authorList>
            <person name="Kjaerup R.B."/>
            <person name="Dalgaard T.S."/>
            <person name="Juul-Madsen H.R."/>
        </authorList>
    </citation>
    <scope>NUCLEOTIDE SEQUENCE [LARGE SCALE GENOMIC DNA]</scope>
    <source>
        <strain evidence="2 3">DSM 43904</strain>
    </source>
</reference>
<protein>
    <submittedName>
        <fullName evidence="2">YbaB/EbfC DNA-binding family protein</fullName>
    </submittedName>
</protein>
<keyword evidence="3" id="KW-1185">Reference proteome</keyword>
<dbReference type="EMBL" id="LT607750">
    <property type="protein sequence ID" value="SCG80727.1"/>
    <property type="molecule type" value="Genomic_DNA"/>
</dbReference>
<evidence type="ECO:0000313" key="3">
    <source>
        <dbReference type="Proteomes" id="UP000198217"/>
    </source>
</evidence>
<dbReference type="SUPFAM" id="SSF82607">
    <property type="entry name" value="YbaB-like"/>
    <property type="match status" value="1"/>
</dbReference>
<organism evidence="2 3">
    <name type="scientific">Micromonospora echinaurantiaca</name>
    <dbReference type="NCBI Taxonomy" id="47857"/>
    <lineage>
        <taxon>Bacteria</taxon>
        <taxon>Bacillati</taxon>
        <taxon>Actinomycetota</taxon>
        <taxon>Actinomycetes</taxon>
        <taxon>Micromonosporales</taxon>
        <taxon>Micromonosporaceae</taxon>
        <taxon>Micromonospora</taxon>
    </lineage>
</organism>
<sequence length="133" mass="14419">MLGESALEEQLAQARAALREVGRGVTPPERTESVAEAADGRIRVTLGTDGRVSAIEIDPRVLREGSDYLADELRLAVNAALDGQDDGTAATEPMPDLAAISATVERLQDQSLRQMREMSQAISETMRKLQQRS</sequence>
<dbReference type="GO" id="GO:0003677">
    <property type="term" value="F:DNA binding"/>
    <property type="evidence" value="ECO:0007669"/>
    <property type="project" value="UniProtKB-KW"/>
</dbReference>